<dbReference type="Proteomes" id="UP000078046">
    <property type="component" value="Unassembled WGS sequence"/>
</dbReference>
<proteinExistence type="predicted"/>
<feature type="non-terminal residue" evidence="1">
    <location>
        <position position="1"/>
    </location>
</feature>
<evidence type="ECO:0000313" key="2">
    <source>
        <dbReference type="Proteomes" id="UP000078046"/>
    </source>
</evidence>
<name>A0A177ANM5_9BILA</name>
<keyword evidence="2" id="KW-1185">Reference proteome</keyword>
<gene>
    <name evidence="1" type="ORF">A3Q56_08660</name>
</gene>
<dbReference type="AlphaFoldDB" id="A0A177ANM5"/>
<sequence>NKQVIVPLCYGSVAVNVNCYLLTPWQCCRKLSTFQSKTVLTDYDVLWYTDDELIAVVNNTQSQSKQVAVEQKMNHIYNEDSILENDIERDWELYNSPFGTTNVVDVQSRLAASQPYMKSLIDLFSDVFSEQPGRT</sequence>
<comment type="caution">
    <text evidence="1">The sequence shown here is derived from an EMBL/GenBank/DDBJ whole genome shotgun (WGS) entry which is preliminary data.</text>
</comment>
<reference evidence="1 2" key="1">
    <citation type="submission" date="2016-04" db="EMBL/GenBank/DDBJ databases">
        <title>The genome of Intoshia linei affirms orthonectids as highly simplified spiralians.</title>
        <authorList>
            <person name="Mikhailov K.V."/>
            <person name="Slusarev G.S."/>
            <person name="Nikitin M.A."/>
            <person name="Logacheva M.D."/>
            <person name="Penin A."/>
            <person name="Aleoshin V."/>
            <person name="Panchin Y.V."/>
        </authorList>
    </citation>
    <scope>NUCLEOTIDE SEQUENCE [LARGE SCALE GENOMIC DNA]</scope>
    <source>
        <strain evidence="1">Intl2013</strain>
        <tissue evidence="1">Whole animal</tissue>
    </source>
</reference>
<dbReference type="EMBL" id="LWCA01002936">
    <property type="protein sequence ID" value="OAF63635.1"/>
    <property type="molecule type" value="Genomic_DNA"/>
</dbReference>
<protein>
    <submittedName>
        <fullName evidence="1">Uncharacterized protein</fullName>
    </submittedName>
</protein>
<organism evidence="1 2">
    <name type="scientific">Intoshia linei</name>
    <dbReference type="NCBI Taxonomy" id="1819745"/>
    <lineage>
        <taxon>Eukaryota</taxon>
        <taxon>Metazoa</taxon>
        <taxon>Spiralia</taxon>
        <taxon>Lophotrochozoa</taxon>
        <taxon>Mesozoa</taxon>
        <taxon>Orthonectida</taxon>
        <taxon>Rhopaluridae</taxon>
        <taxon>Intoshia</taxon>
    </lineage>
</organism>
<feature type="non-terminal residue" evidence="1">
    <location>
        <position position="135"/>
    </location>
</feature>
<accession>A0A177ANM5</accession>
<evidence type="ECO:0000313" key="1">
    <source>
        <dbReference type="EMBL" id="OAF63635.1"/>
    </source>
</evidence>